<comment type="subcellular location">
    <subcellularLocation>
        <location evidence="8">Cytoplasm</location>
    </subcellularLocation>
</comment>
<dbReference type="InterPro" id="IPR014729">
    <property type="entry name" value="Rossmann-like_a/b/a_fold"/>
</dbReference>
<dbReference type="InterPro" id="IPR033910">
    <property type="entry name" value="GluRS_core"/>
</dbReference>
<keyword evidence="5 8" id="KW-0067">ATP-binding</keyword>
<dbReference type="InterPro" id="IPR020752">
    <property type="entry name" value="Glu-tRNA-synth_I_codon-bd_sub1"/>
</dbReference>
<evidence type="ECO:0000256" key="6">
    <source>
        <dbReference type="ARBA" id="ARBA00022917"/>
    </source>
</evidence>
<dbReference type="InterPro" id="IPR049940">
    <property type="entry name" value="GluQ/Sye"/>
</dbReference>
<evidence type="ECO:0000256" key="4">
    <source>
        <dbReference type="ARBA" id="ARBA00022741"/>
    </source>
</evidence>
<dbReference type="InterPro" id="IPR004527">
    <property type="entry name" value="Glu-tRNA-ligase_bac/mito"/>
</dbReference>
<dbReference type="EMBL" id="JAYGHT010000020">
    <property type="protein sequence ID" value="MEA5519052.1"/>
    <property type="molecule type" value="Genomic_DNA"/>
</dbReference>
<feature type="domain" description="Aminoacyl-tRNA synthetase class I anticodon-binding" evidence="10">
    <location>
        <begin position="331"/>
        <end position="466"/>
    </location>
</feature>
<dbReference type="Pfam" id="PF19269">
    <property type="entry name" value="Anticodon_2"/>
    <property type="match status" value="1"/>
</dbReference>
<keyword evidence="12" id="KW-1185">Reference proteome</keyword>
<feature type="short sequence motif" description="'KMSKS' region" evidence="8">
    <location>
        <begin position="248"/>
        <end position="252"/>
    </location>
</feature>
<feature type="domain" description="Glutamyl/glutaminyl-tRNA synthetase class Ib catalytic" evidence="9">
    <location>
        <begin position="3"/>
        <end position="318"/>
    </location>
</feature>
<evidence type="ECO:0000256" key="3">
    <source>
        <dbReference type="ARBA" id="ARBA00022598"/>
    </source>
</evidence>
<comment type="caution">
    <text evidence="11">The sequence shown here is derived from an EMBL/GenBank/DDBJ whole genome shotgun (WGS) entry which is preliminary data.</text>
</comment>
<reference evidence="11 12" key="1">
    <citation type="submission" date="2023-12" db="EMBL/GenBank/DDBJ databases">
        <title>Baltic Sea Cyanobacteria.</title>
        <authorList>
            <person name="Delbaje E."/>
            <person name="Fewer D.P."/>
            <person name="Shishido T.K."/>
        </authorList>
    </citation>
    <scope>NUCLEOTIDE SEQUENCE [LARGE SCALE GENOMIC DNA]</scope>
    <source>
        <strain evidence="11 12">CCNP 1315</strain>
    </source>
</reference>
<keyword evidence="3 8" id="KW-0436">Ligase</keyword>
<dbReference type="PROSITE" id="PS00178">
    <property type="entry name" value="AA_TRNA_LIGASE_I"/>
    <property type="match status" value="1"/>
</dbReference>
<evidence type="ECO:0000259" key="9">
    <source>
        <dbReference type="Pfam" id="PF00749"/>
    </source>
</evidence>
<comment type="subunit">
    <text evidence="8">Monomer.</text>
</comment>
<name>A0ABU5TVX0_9CYAN</name>
<evidence type="ECO:0000313" key="11">
    <source>
        <dbReference type="EMBL" id="MEA5519052.1"/>
    </source>
</evidence>
<dbReference type="HAMAP" id="MF_00022">
    <property type="entry name" value="Glu_tRNA_synth_type1"/>
    <property type="match status" value="1"/>
</dbReference>
<keyword evidence="6 8" id="KW-0648">Protein biosynthesis</keyword>
<dbReference type="PRINTS" id="PR00987">
    <property type="entry name" value="TRNASYNTHGLU"/>
</dbReference>
<organism evidence="11 12">
    <name type="scientific">Limnoraphis robusta CCNP1315</name>
    <dbReference type="NCBI Taxonomy" id="3110306"/>
    <lineage>
        <taxon>Bacteria</taxon>
        <taxon>Bacillati</taxon>
        <taxon>Cyanobacteriota</taxon>
        <taxon>Cyanophyceae</taxon>
        <taxon>Oscillatoriophycideae</taxon>
        <taxon>Oscillatoriales</taxon>
        <taxon>Sirenicapillariaceae</taxon>
        <taxon>Limnoraphis</taxon>
    </lineage>
</organism>
<dbReference type="GO" id="GO:0004818">
    <property type="term" value="F:glutamate-tRNA ligase activity"/>
    <property type="evidence" value="ECO:0007669"/>
    <property type="project" value="UniProtKB-EC"/>
</dbReference>
<dbReference type="InterPro" id="IPR020751">
    <property type="entry name" value="aa-tRNA-synth_I_codon-bd_sub2"/>
</dbReference>
<dbReference type="Gene3D" id="3.90.800.10">
    <property type="entry name" value="Glutamyl-tRNA Synthetase, Domain 3"/>
    <property type="match status" value="1"/>
</dbReference>
<keyword evidence="7 8" id="KW-0030">Aminoacyl-tRNA synthetase</keyword>
<feature type="binding site" evidence="8">
    <location>
        <position position="251"/>
    </location>
    <ligand>
        <name>ATP</name>
        <dbReference type="ChEBI" id="CHEBI:30616"/>
    </ligand>
</feature>
<dbReference type="InterPro" id="IPR000924">
    <property type="entry name" value="Glu/Gln-tRNA-synth"/>
</dbReference>
<evidence type="ECO:0000256" key="8">
    <source>
        <dbReference type="HAMAP-Rule" id="MF_00022"/>
    </source>
</evidence>
<evidence type="ECO:0000256" key="7">
    <source>
        <dbReference type="ARBA" id="ARBA00023146"/>
    </source>
</evidence>
<dbReference type="InterPro" id="IPR020058">
    <property type="entry name" value="Glu/Gln-tRNA-synth_Ib_cat-dom"/>
</dbReference>
<dbReference type="InterPro" id="IPR045462">
    <property type="entry name" value="aa-tRNA-synth_I_cd-bd"/>
</dbReference>
<protein>
    <recommendedName>
        <fullName evidence="8">Glutamate--tRNA ligase</fullName>
        <ecNumber evidence="8">6.1.1.17</ecNumber>
    </recommendedName>
    <alternativeName>
        <fullName evidence="8">Glutamyl-tRNA synthetase</fullName>
        <shortName evidence="8">GluRS</shortName>
    </alternativeName>
</protein>
<comment type="caution">
    <text evidence="8">Lacks conserved residue(s) required for the propagation of feature annotation.</text>
</comment>
<dbReference type="Pfam" id="PF00749">
    <property type="entry name" value="tRNA-synt_1c"/>
    <property type="match status" value="1"/>
</dbReference>
<evidence type="ECO:0000259" key="10">
    <source>
        <dbReference type="Pfam" id="PF19269"/>
    </source>
</evidence>
<evidence type="ECO:0000313" key="12">
    <source>
        <dbReference type="Proteomes" id="UP001301728"/>
    </source>
</evidence>
<evidence type="ECO:0000256" key="1">
    <source>
        <dbReference type="ARBA" id="ARBA00007894"/>
    </source>
</evidence>
<dbReference type="NCBIfam" id="TIGR00464">
    <property type="entry name" value="gltX_bact"/>
    <property type="match status" value="1"/>
</dbReference>
<dbReference type="Gene3D" id="1.10.10.350">
    <property type="match status" value="1"/>
</dbReference>
<evidence type="ECO:0000256" key="2">
    <source>
        <dbReference type="ARBA" id="ARBA00022490"/>
    </source>
</evidence>
<dbReference type="Proteomes" id="UP001301728">
    <property type="component" value="Unassembled WGS sequence"/>
</dbReference>
<dbReference type="EC" id="6.1.1.17" evidence="8"/>
<dbReference type="InterPro" id="IPR001412">
    <property type="entry name" value="aa-tRNA-synth_I_CS"/>
</dbReference>
<dbReference type="Gene3D" id="3.40.50.620">
    <property type="entry name" value="HUPs"/>
    <property type="match status" value="1"/>
</dbReference>
<dbReference type="Gene3D" id="1.10.8.70">
    <property type="entry name" value="Glutamate-tRNA synthetase, class I, anticodon-binding domain 1"/>
    <property type="match status" value="1"/>
</dbReference>
<dbReference type="InterPro" id="IPR008925">
    <property type="entry name" value="aa_tRNA-synth_I_cd-bd_sf"/>
</dbReference>
<dbReference type="CDD" id="cd00808">
    <property type="entry name" value="GluRS_core"/>
    <property type="match status" value="1"/>
</dbReference>
<dbReference type="RefSeq" id="WP_323273459.1">
    <property type="nucleotide sequence ID" value="NZ_JAYGHT010000020.1"/>
</dbReference>
<sequence length="480" mass="54415">MSVRVRIAPSPTGNLHIGTARTAVFNWLFARNQGGKFILRIEDTDIERSRPEYTQNILDGLQWLGLDWDEGPFFQSKRLELYAKIIQTLLDKDLAYRCYCTSEELEQMREAQKAKNQAPRYDNRHRNLTPSQQAAFEAEGREPVIRFKIDDDREIAWNDLVRGRVVWKGSDLGGDMVVARASSGKEIGQPLYNLAVVADDIDMGITHVIRGEDHIANTAKQILLYEALEAKVPEFSHTPLILNQDGRKLSKRDGVTSISDFQQMGFTAPALANYMSLLGWTPPDSTQEIFSLSQAAEQFGFERVNKAGAKFDWDKLDWLNSQYIHQMPVVELTDLLIPYWQEAGYQFNLESDRLWLEQLTALIGPSLTRLKDAIDQAKLFFAPTIEADEEAKAQLQQEGAITVLQAICEQVDFDQPLTADRAQEIIKVVTKETKLKKGLIMRSLRAALTGAVHGPDLIESWVLLHQKGVDRIRFENILNG</sequence>
<keyword evidence="2 8" id="KW-0963">Cytoplasm</keyword>
<dbReference type="SUPFAM" id="SSF52374">
    <property type="entry name" value="Nucleotidylyl transferase"/>
    <property type="match status" value="1"/>
</dbReference>
<comment type="similarity">
    <text evidence="1 8">Belongs to the class-I aminoacyl-tRNA synthetase family. Glutamate--tRNA ligase type 1 subfamily.</text>
</comment>
<comment type="function">
    <text evidence="8">Catalyzes the attachment of glutamate to tRNA(Glu) in a two-step reaction: glutamate is first activated by ATP to form Glu-AMP and then transferred to the acceptor end of tRNA(Glu).</text>
</comment>
<dbReference type="PANTHER" id="PTHR43311:SF2">
    <property type="entry name" value="GLUTAMATE--TRNA LIGASE, MITOCHONDRIAL-RELATED"/>
    <property type="match status" value="1"/>
</dbReference>
<proteinExistence type="inferred from homology"/>
<gene>
    <name evidence="8 11" type="primary">gltX</name>
    <name evidence="11" type="ORF">VB854_08825</name>
</gene>
<dbReference type="NCBIfam" id="NF004315">
    <property type="entry name" value="PRK05710.1-4"/>
    <property type="match status" value="1"/>
</dbReference>
<dbReference type="Gene3D" id="1.10.1160.10">
    <property type="entry name" value="Glutamyl-trna Synthetase, Domain 2"/>
    <property type="match status" value="1"/>
</dbReference>
<dbReference type="PANTHER" id="PTHR43311">
    <property type="entry name" value="GLUTAMATE--TRNA LIGASE"/>
    <property type="match status" value="1"/>
</dbReference>
<dbReference type="SUPFAM" id="SSF48163">
    <property type="entry name" value="An anticodon-binding domain of class I aminoacyl-tRNA synthetases"/>
    <property type="match status" value="1"/>
</dbReference>
<comment type="catalytic activity">
    <reaction evidence="8">
        <text>tRNA(Glu) + L-glutamate + ATP = L-glutamyl-tRNA(Glu) + AMP + diphosphate</text>
        <dbReference type="Rhea" id="RHEA:23540"/>
        <dbReference type="Rhea" id="RHEA-COMP:9663"/>
        <dbReference type="Rhea" id="RHEA-COMP:9680"/>
        <dbReference type="ChEBI" id="CHEBI:29985"/>
        <dbReference type="ChEBI" id="CHEBI:30616"/>
        <dbReference type="ChEBI" id="CHEBI:33019"/>
        <dbReference type="ChEBI" id="CHEBI:78442"/>
        <dbReference type="ChEBI" id="CHEBI:78520"/>
        <dbReference type="ChEBI" id="CHEBI:456215"/>
        <dbReference type="EC" id="6.1.1.17"/>
    </reaction>
</comment>
<accession>A0ABU5TVX0</accession>
<feature type="short sequence motif" description="'HIGH' region" evidence="8">
    <location>
        <begin position="9"/>
        <end position="19"/>
    </location>
</feature>
<keyword evidence="4 8" id="KW-0547">Nucleotide-binding</keyword>
<dbReference type="InterPro" id="IPR020061">
    <property type="entry name" value="Glu_tRNA_lig_a-bdl"/>
</dbReference>
<evidence type="ECO:0000256" key="5">
    <source>
        <dbReference type="ARBA" id="ARBA00022840"/>
    </source>
</evidence>